<feature type="transmembrane region" description="Helical" evidence="10">
    <location>
        <begin position="853"/>
        <end position="874"/>
    </location>
</feature>
<dbReference type="Gene3D" id="3.40.50.300">
    <property type="entry name" value="P-loop containing nucleotide triphosphate hydrolases"/>
    <property type="match status" value="1"/>
</dbReference>
<feature type="domain" description="ABC transporter" evidence="13">
    <location>
        <begin position="370"/>
        <end position="613"/>
    </location>
</feature>
<dbReference type="InterPro" id="IPR050352">
    <property type="entry name" value="ABCG_transporters"/>
</dbReference>
<name>A0ABR3GNP1_9PEZI</name>
<accession>A0ABR3GNP1</accession>
<evidence type="ECO:0000259" key="13">
    <source>
        <dbReference type="PROSITE" id="PS50893"/>
    </source>
</evidence>
<dbReference type="Pfam" id="PF19055">
    <property type="entry name" value="ABC2_membrane_7"/>
    <property type="match status" value="1"/>
</dbReference>
<keyword evidence="6 10" id="KW-1133">Transmembrane helix</keyword>
<dbReference type="PROSITE" id="PS00022">
    <property type="entry name" value="EGF_1"/>
    <property type="match status" value="1"/>
</dbReference>
<reference evidence="14 15" key="1">
    <citation type="submission" date="2024-02" db="EMBL/GenBank/DDBJ databases">
        <title>Discinaceae phylogenomics.</title>
        <authorList>
            <person name="Dirks A.C."/>
            <person name="James T.Y."/>
        </authorList>
    </citation>
    <scope>NUCLEOTIDE SEQUENCE [LARGE SCALE GENOMIC DNA]</scope>
    <source>
        <strain evidence="14 15">ACD0624</strain>
    </source>
</reference>
<keyword evidence="15" id="KW-1185">Reference proteome</keyword>
<evidence type="ECO:0000256" key="4">
    <source>
        <dbReference type="ARBA" id="ARBA00022741"/>
    </source>
</evidence>
<evidence type="ECO:0000256" key="8">
    <source>
        <dbReference type="PROSITE-ProRule" id="PRU00076"/>
    </source>
</evidence>
<dbReference type="CDD" id="cd03213">
    <property type="entry name" value="ABCG_EPDR"/>
    <property type="match status" value="1"/>
</dbReference>
<dbReference type="InterPro" id="IPR043926">
    <property type="entry name" value="ABCG_dom"/>
</dbReference>
<dbReference type="CDD" id="cd00055">
    <property type="entry name" value="EGF_Lam"/>
    <property type="match status" value="1"/>
</dbReference>
<dbReference type="InterPro" id="IPR003593">
    <property type="entry name" value="AAA+_ATPase"/>
</dbReference>
<dbReference type="Proteomes" id="UP001447188">
    <property type="component" value="Unassembled WGS sequence"/>
</dbReference>
<feature type="disulfide bond" evidence="8">
    <location>
        <begin position="110"/>
        <end position="119"/>
    </location>
</feature>
<dbReference type="PANTHER" id="PTHR48041:SF2">
    <property type="entry name" value="ATP-DEPENDENT PERMEASE-RELATED"/>
    <property type="match status" value="1"/>
</dbReference>
<feature type="transmembrane region" description="Helical" evidence="10">
    <location>
        <begin position="314"/>
        <end position="334"/>
    </location>
</feature>
<keyword evidence="2" id="KW-0813">Transport</keyword>
<evidence type="ECO:0000256" key="7">
    <source>
        <dbReference type="ARBA" id="ARBA00023136"/>
    </source>
</evidence>
<dbReference type="PROSITE" id="PS50026">
    <property type="entry name" value="EGF_3"/>
    <property type="match status" value="1"/>
</dbReference>
<feature type="chain" id="PRO_5046895458" evidence="11">
    <location>
        <begin position="22"/>
        <end position="1020"/>
    </location>
</feature>
<evidence type="ECO:0000256" key="9">
    <source>
        <dbReference type="SAM" id="MobiDB-lite"/>
    </source>
</evidence>
<feature type="transmembrane region" description="Helical" evidence="10">
    <location>
        <begin position="931"/>
        <end position="954"/>
    </location>
</feature>
<dbReference type="Pfam" id="PF01061">
    <property type="entry name" value="ABC2_membrane"/>
    <property type="match status" value="1"/>
</dbReference>
<evidence type="ECO:0000256" key="2">
    <source>
        <dbReference type="ARBA" id="ARBA00022448"/>
    </source>
</evidence>
<comment type="caution">
    <text evidence="14">The sequence shown here is derived from an EMBL/GenBank/DDBJ whole genome shotgun (WGS) entry which is preliminary data.</text>
</comment>
<feature type="compositionally biased region" description="Basic and acidic residues" evidence="9">
    <location>
        <begin position="674"/>
        <end position="693"/>
    </location>
</feature>
<dbReference type="SMART" id="SM00382">
    <property type="entry name" value="AAA"/>
    <property type="match status" value="1"/>
</dbReference>
<evidence type="ECO:0000256" key="6">
    <source>
        <dbReference type="ARBA" id="ARBA00022989"/>
    </source>
</evidence>
<feature type="region of interest" description="Disordered" evidence="9">
    <location>
        <begin position="719"/>
        <end position="738"/>
    </location>
</feature>
<feature type="domain" description="EGF-like" evidence="12">
    <location>
        <begin position="82"/>
        <end position="120"/>
    </location>
</feature>
<proteinExistence type="predicted"/>
<evidence type="ECO:0000256" key="5">
    <source>
        <dbReference type="ARBA" id="ARBA00022840"/>
    </source>
</evidence>
<dbReference type="Pfam" id="PF00005">
    <property type="entry name" value="ABC_tran"/>
    <property type="match status" value="1"/>
</dbReference>
<dbReference type="SUPFAM" id="SSF52540">
    <property type="entry name" value="P-loop containing nucleoside triphosphate hydrolases"/>
    <property type="match status" value="1"/>
</dbReference>
<feature type="region of interest" description="Disordered" evidence="9">
    <location>
        <begin position="642"/>
        <end position="698"/>
    </location>
</feature>
<comment type="caution">
    <text evidence="8">Lacks conserved residue(s) required for the propagation of feature annotation.</text>
</comment>
<keyword evidence="3 10" id="KW-0812">Transmembrane</keyword>
<dbReference type="PANTHER" id="PTHR48041">
    <property type="entry name" value="ABC TRANSPORTER G FAMILY MEMBER 28"/>
    <property type="match status" value="1"/>
</dbReference>
<dbReference type="PROSITE" id="PS00211">
    <property type="entry name" value="ABC_TRANSPORTER_1"/>
    <property type="match status" value="1"/>
</dbReference>
<dbReference type="InterPro" id="IPR000742">
    <property type="entry name" value="EGF"/>
</dbReference>
<feature type="transmembrane region" description="Helical" evidence="10">
    <location>
        <begin position="821"/>
        <end position="841"/>
    </location>
</feature>
<keyword evidence="7 10" id="KW-0472">Membrane</keyword>
<sequence>MLRDLGATLLLTISTITAATAAYNSSVKLDYSLLQSQAAWSLESRPPECPPCFNCLLPVFSCKQFAECSSHDGKCECPPGFGGDDCLSPLCGSLGGDDHRPAKGQDQCQCDEGWTGINCNVCEADKACDILVPGGDGGVCYKEGVAVKRNFQQCDVTNRKILEMLKRNPQVTFSCDKSNEECTFQFWVDQVESFYCALEECSWELQSTHDRNITDYECQKVKCECIPGRTLCGEGGTIDLSEFLTEGITGPATFSCDSSKSKDSCIFSEPAMNDVISSIFGDESIFLDCNAGECLHRTEVPGYTRPVKTINKPLIAGVIAGCALFIVVVILGLWHLSRRSAQRNGVGVIRLPEDDDEASGLGVEHKPAALHFEKVSYLLNEKQILKDVTGVVNPGQVMAIMGPSGAGKTTFLDILARKNKRGAIQGKIYINGSIVSDEEYREVIGFVDQEDTMMATLTVYETILNSALLRLPADMNFGAKNARVMEVMAQLGILQIKDQIIGTSEDNGLRGISGGEKRRVGIACELVTSPSILFLDEPTSGLDSFNAYNVVECLVNLARNYQRTVVFTIHQPKSNIVALFDQLVLLAKGRCVYSGPFDKCQRYFGKQGYPCPQGFNIADYLVDLTMHADQRRTITFDDNVVEESVESPRPKISPPVPSVSAEPSTDTRKKGRKRGDSIRSRQERQLFTRRRSEAITPEEVMMSEDLDNTRVWRDASEARNSLDHHESEHLLPPAPPMNGSDATDLDVLIAAYRNSDVAAAIRDEIHATGPPESNGNANGSAGHGTSGSGMKGFKRIGWLAQFLILSRRTWKNLYRNPMLMLAHYAIAILLGVLCGYLFFGIKDDISGFQNRMGLIFFILALFGFSTLTSLNVFAAERTLFLRERANRYYAPITYFSAKVMFDIVPLRIIPPIIMGMIIYPMVGFCAEWPEFLKFMLVLILFNLAASAICLFIGIVFKDVSLANLVGSLVMLFSLLFAGLLLNRDSIPKGALWLQTGSIFHYGFEALIVNEVRYLSLYEHK</sequence>
<dbReference type="PROSITE" id="PS50893">
    <property type="entry name" value="ABC_TRANSPORTER_2"/>
    <property type="match status" value="1"/>
</dbReference>
<dbReference type="Gene3D" id="2.10.25.10">
    <property type="entry name" value="Laminin"/>
    <property type="match status" value="1"/>
</dbReference>
<feature type="transmembrane region" description="Helical" evidence="10">
    <location>
        <begin position="961"/>
        <end position="981"/>
    </location>
</feature>
<dbReference type="InterPro" id="IPR002049">
    <property type="entry name" value="LE_dom"/>
</dbReference>
<evidence type="ECO:0000313" key="14">
    <source>
        <dbReference type="EMBL" id="KAL0637532.1"/>
    </source>
</evidence>
<dbReference type="InterPro" id="IPR013525">
    <property type="entry name" value="ABC2_TM"/>
</dbReference>
<dbReference type="InterPro" id="IPR027417">
    <property type="entry name" value="P-loop_NTPase"/>
</dbReference>
<keyword evidence="5" id="KW-0067">ATP-binding</keyword>
<comment type="subcellular location">
    <subcellularLocation>
        <location evidence="1">Membrane</location>
        <topology evidence="1">Multi-pass membrane protein</topology>
    </subcellularLocation>
</comment>
<evidence type="ECO:0000259" key="12">
    <source>
        <dbReference type="PROSITE" id="PS50026"/>
    </source>
</evidence>
<evidence type="ECO:0000256" key="10">
    <source>
        <dbReference type="SAM" id="Phobius"/>
    </source>
</evidence>
<organism evidence="14 15">
    <name type="scientific">Discina gigas</name>
    <dbReference type="NCBI Taxonomy" id="1032678"/>
    <lineage>
        <taxon>Eukaryota</taxon>
        <taxon>Fungi</taxon>
        <taxon>Dikarya</taxon>
        <taxon>Ascomycota</taxon>
        <taxon>Pezizomycotina</taxon>
        <taxon>Pezizomycetes</taxon>
        <taxon>Pezizales</taxon>
        <taxon>Discinaceae</taxon>
        <taxon>Discina</taxon>
    </lineage>
</organism>
<protein>
    <submittedName>
        <fullName evidence="14">FAD-dependent urate hydroxylase</fullName>
    </submittedName>
</protein>
<evidence type="ECO:0000256" key="1">
    <source>
        <dbReference type="ARBA" id="ARBA00004141"/>
    </source>
</evidence>
<feature type="disulfide bond" evidence="8">
    <location>
        <begin position="91"/>
        <end position="108"/>
    </location>
</feature>
<feature type="signal peptide" evidence="11">
    <location>
        <begin position="1"/>
        <end position="21"/>
    </location>
</feature>
<keyword evidence="4" id="KW-0547">Nucleotide-binding</keyword>
<evidence type="ECO:0000256" key="11">
    <source>
        <dbReference type="SAM" id="SignalP"/>
    </source>
</evidence>
<feature type="transmembrane region" description="Helical" evidence="10">
    <location>
        <begin position="895"/>
        <end position="919"/>
    </location>
</feature>
<dbReference type="InterPro" id="IPR003439">
    <property type="entry name" value="ABC_transporter-like_ATP-bd"/>
</dbReference>
<dbReference type="InterPro" id="IPR017871">
    <property type="entry name" value="ABC_transporter-like_CS"/>
</dbReference>
<feature type="compositionally biased region" description="Basic and acidic residues" evidence="9">
    <location>
        <begin position="719"/>
        <end position="729"/>
    </location>
</feature>
<keyword evidence="8" id="KW-0245">EGF-like domain</keyword>
<evidence type="ECO:0000256" key="3">
    <source>
        <dbReference type="ARBA" id="ARBA00022692"/>
    </source>
</evidence>
<feature type="region of interest" description="Disordered" evidence="9">
    <location>
        <begin position="766"/>
        <end position="786"/>
    </location>
</feature>
<keyword evidence="8" id="KW-1015">Disulfide bond</keyword>
<evidence type="ECO:0000313" key="15">
    <source>
        <dbReference type="Proteomes" id="UP001447188"/>
    </source>
</evidence>
<keyword evidence="11" id="KW-0732">Signal</keyword>
<gene>
    <name evidence="14" type="primary">ADP1</name>
    <name evidence="14" type="ORF">Q9L58_003421</name>
</gene>
<dbReference type="EMBL" id="JBBBZM010000033">
    <property type="protein sequence ID" value="KAL0637532.1"/>
    <property type="molecule type" value="Genomic_DNA"/>
</dbReference>